<dbReference type="STRING" id="1517416.IDAT_08110"/>
<keyword evidence="2" id="KW-1185">Reference proteome</keyword>
<dbReference type="EMBL" id="JPIN01000007">
    <property type="protein sequence ID" value="KFZ28698.1"/>
    <property type="molecule type" value="Genomic_DNA"/>
</dbReference>
<organism evidence="1 2">
    <name type="scientific">Pseudidiomarina atlantica</name>
    <dbReference type="NCBI Taxonomy" id="1517416"/>
    <lineage>
        <taxon>Bacteria</taxon>
        <taxon>Pseudomonadati</taxon>
        <taxon>Pseudomonadota</taxon>
        <taxon>Gammaproteobacteria</taxon>
        <taxon>Alteromonadales</taxon>
        <taxon>Idiomarinaceae</taxon>
        <taxon>Pseudidiomarina</taxon>
    </lineage>
</organism>
<dbReference type="eggNOG" id="ENOG5031IC7">
    <property type="taxonomic scope" value="Bacteria"/>
</dbReference>
<evidence type="ECO:0000313" key="2">
    <source>
        <dbReference type="Proteomes" id="UP000053718"/>
    </source>
</evidence>
<dbReference type="Proteomes" id="UP000053718">
    <property type="component" value="Unassembled WGS sequence"/>
</dbReference>
<evidence type="ECO:0000313" key="1">
    <source>
        <dbReference type="EMBL" id="KFZ28698.1"/>
    </source>
</evidence>
<dbReference type="GO" id="GO:0003677">
    <property type="term" value="F:DNA binding"/>
    <property type="evidence" value="ECO:0007669"/>
    <property type="project" value="InterPro"/>
</dbReference>
<dbReference type="Gene3D" id="1.10.260.40">
    <property type="entry name" value="lambda repressor-like DNA-binding domains"/>
    <property type="match status" value="1"/>
</dbReference>
<sequence>MSNDTKMNSTHQTEKSKEEILSMDECVSRLRLYYGESSVPSIMRRLQIPPSTYGNWRKRNSVTYEHLVRGLIREGISLDWFFAPEQRLNYPSREQLHVADVESAKYASNCPDNNARVLAALAEIRKVLQQYGLPETQFNQELMLTLCLAERAGQVPTRLALEQVAAAIRAVNDDPLAD</sequence>
<comment type="caution">
    <text evidence="1">The sequence shown here is derived from an EMBL/GenBank/DDBJ whole genome shotgun (WGS) entry which is preliminary data.</text>
</comment>
<reference evidence="1 2" key="1">
    <citation type="submission" date="2014-06" db="EMBL/GenBank/DDBJ databases">
        <title>Draft genome sequence of Idiomarina sp. MCCC 1A10513.</title>
        <authorList>
            <person name="Du J."/>
            <person name="Lai Q."/>
            <person name="Shao Z."/>
        </authorList>
    </citation>
    <scope>NUCLEOTIDE SEQUENCE [LARGE SCALE GENOMIC DNA]</scope>
    <source>
        <strain evidence="1 2">MCCC 1A10513</strain>
    </source>
</reference>
<dbReference type="InterPro" id="IPR010982">
    <property type="entry name" value="Lambda_DNA-bd_dom_sf"/>
</dbReference>
<name>A0A094L239_9GAMM</name>
<evidence type="ECO:0008006" key="3">
    <source>
        <dbReference type="Google" id="ProtNLM"/>
    </source>
</evidence>
<proteinExistence type="predicted"/>
<accession>A0A094L239</accession>
<gene>
    <name evidence="1" type="ORF">IDAT_08110</name>
</gene>
<dbReference type="AlphaFoldDB" id="A0A094L239"/>
<protein>
    <recommendedName>
        <fullName evidence="3">Bacteriophage CI repressor</fullName>
    </recommendedName>
</protein>